<dbReference type="AlphaFoldDB" id="A0A8J7U1E3"/>
<evidence type="ECO:0000259" key="2">
    <source>
        <dbReference type="Pfam" id="PF03787"/>
    </source>
</evidence>
<dbReference type="InterPro" id="IPR005537">
    <property type="entry name" value="RAMP_III_fam"/>
</dbReference>
<evidence type="ECO:0000313" key="4">
    <source>
        <dbReference type="Proteomes" id="UP000664417"/>
    </source>
</evidence>
<keyword evidence="1" id="KW-0051">Antiviral defense</keyword>
<accession>A0A8J7U1E3</accession>
<dbReference type="EMBL" id="JAFREP010000004">
    <property type="protein sequence ID" value="MBO1318078.1"/>
    <property type="molecule type" value="Genomic_DNA"/>
</dbReference>
<dbReference type="Pfam" id="PF03787">
    <property type="entry name" value="RAMPs"/>
    <property type="match status" value="1"/>
</dbReference>
<evidence type="ECO:0000256" key="1">
    <source>
        <dbReference type="ARBA" id="ARBA00023118"/>
    </source>
</evidence>
<dbReference type="NCBIfam" id="TIGR01894">
    <property type="entry name" value="cas_TM1795_cmr1"/>
    <property type="match status" value="1"/>
</dbReference>
<comment type="caution">
    <text evidence="3">The sequence shown here is derived from an EMBL/GenBank/DDBJ whole genome shotgun (WGS) entry which is preliminary data.</text>
</comment>
<sequence>MIVNFKATYRVVTPMFCGGADGAPELRLPSFKGVLRYWWRAWYWSRCGGDLNELKRLEDELFGSAAGGQGRVLLRWGEETEPLATVAPGTVLEDSQTREVVGDGARYLGYGVMEAFGSNNKGTKAGQLTRGCFAASAPQLPTMTVHLRCRDLETAEEDSVIAALKLVGLLGGMGAKSRKGYGSLAMSLLARETETIWTPPADLVSLKHCLRDVLQPMTGDAYPEITAFSNQARIVLITAGKQLSPLGLLNLVGREMVRYRSYGKNGLILNKIPSEKNFQQDHDIMRIGPRDTYPERIAFGLPHNYGAEKKDEVGPADPRLDRRASPLLIHVHPLAGRVVAILSFLPSVFLPKHARMISVGGRKHRLEQEDQIYKPVVRFLDRLVTGKARQEPFGEALEVLT</sequence>
<keyword evidence="4" id="KW-1185">Reference proteome</keyword>
<dbReference type="InterPro" id="IPR007522">
    <property type="entry name" value="CRISPR-assoc_prot_TM1795"/>
</dbReference>
<dbReference type="Proteomes" id="UP000664417">
    <property type="component" value="Unassembled WGS sequence"/>
</dbReference>
<dbReference type="GO" id="GO:0051607">
    <property type="term" value="P:defense response to virus"/>
    <property type="evidence" value="ECO:0007669"/>
    <property type="project" value="UniProtKB-KW"/>
</dbReference>
<proteinExistence type="predicted"/>
<name>A0A8J7U1E3_9BACT</name>
<dbReference type="RefSeq" id="WP_207857662.1">
    <property type="nucleotide sequence ID" value="NZ_JAFREP010000004.1"/>
</dbReference>
<evidence type="ECO:0000313" key="3">
    <source>
        <dbReference type="EMBL" id="MBO1318078.1"/>
    </source>
</evidence>
<organism evidence="3 4">
    <name type="scientific">Acanthopleuribacter pedis</name>
    <dbReference type="NCBI Taxonomy" id="442870"/>
    <lineage>
        <taxon>Bacteria</taxon>
        <taxon>Pseudomonadati</taxon>
        <taxon>Acidobacteriota</taxon>
        <taxon>Holophagae</taxon>
        <taxon>Acanthopleuribacterales</taxon>
        <taxon>Acanthopleuribacteraceae</taxon>
        <taxon>Acanthopleuribacter</taxon>
    </lineage>
</organism>
<gene>
    <name evidence="3" type="primary">cmr1</name>
    <name evidence="3" type="ORF">J3U88_06350</name>
</gene>
<reference evidence="3" key="1">
    <citation type="submission" date="2021-03" db="EMBL/GenBank/DDBJ databases">
        <authorList>
            <person name="Wang G."/>
        </authorList>
    </citation>
    <scope>NUCLEOTIDE SEQUENCE</scope>
    <source>
        <strain evidence="3">KCTC 12899</strain>
    </source>
</reference>
<feature type="domain" description="CRISPR type III-associated protein" evidence="2">
    <location>
        <begin position="9"/>
        <end position="184"/>
    </location>
</feature>
<protein>
    <submittedName>
        <fullName evidence="3">Type III-B CRISPR module RAMP protein Cmr1</fullName>
    </submittedName>
</protein>